<protein>
    <submittedName>
        <fullName evidence="8">Methyl-accepting chemotaxis protein McpC</fullName>
    </submittedName>
</protein>
<dbReference type="EMBL" id="FMSV02000514">
    <property type="protein sequence ID" value="SEH07089.1"/>
    <property type="molecule type" value="Genomic_DNA"/>
</dbReference>
<reference evidence="8 9" key="1">
    <citation type="submission" date="2016-10" db="EMBL/GenBank/DDBJ databases">
        <authorList>
            <person name="de Groot N.N."/>
        </authorList>
    </citation>
    <scope>NUCLEOTIDE SEQUENCE [LARGE SCALE GENOMIC DNA]</scope>
    <source>
        <strain evidence="8">MBHS1</strain>
    </source>
</reference>
<evidence type="ECO:0000256" key="4">
    <source>
        <dbReference type="PROSITE-ProRule" id="PRU00284"/>
    </source>
</evidence>
<dbReference type="GO" id="GO:0006935">
    <property type="term" value="P:chemotaxis"/>
    <property type="evidence" value="ECO:0007669"/>
    <property type="project" value="InterPro"/>
</dbReference>
<dbReference type="InterPro" id="IPR004090">
    <property type="entry name" value="Chemotax_Me-accpt_rcpt"/>
</dbReference>
<dbReference type="CDD" id="cd06225">
    <property type="entry name" value="HAMP"/>
    <property type="match status" value="1"/>
</dbReference>
<dbReference type="AlphaFoldDB" id="A0A1H6FCP0"/>
<keyword evidence="5" id="KW-1133">Transmembrane helix</keyword>
<comment type="similarity">
    <text evidence="3">Belongs to the methyl-accepting chemotaxis (MCP) protein family.</text>
</comment>
<dbReference type="PANTHER" id="PTHR32089:SF120">
    <property type="entry name" value="METHYL-ACCEPTING CHEMOTAXIS PROTEIN TLPQ"/>
    <property type="match status" value="1"/>
</dbReference>
<dbReference type="Gene3D" id="1.10.287.950">
    <property type="entry name" value="Methyl-accepting chemotaxis protein"/>
    <property type="match status" value="1"/>
</dbReference>
<feature type="transmembrane region" description="Helical" evidence="5">
    <location>
        <begin position="308"/>
        <end position="332"/>
    </location>
</feature>
<dbReference type="RefSeq" id="WP_103920793.1">
    <property type="nucleotide sequence ID" value="NZ_FMSV02000514.1"/>
</dbReference>
<keyword evidence="5" id="KW-0472">Membrane</keyword>
<feature type="transmembrane region" description="Helical" evidence="5">
    <location>
        <begin position="15"/>
        <end position="37"/>
    </location>
</feature>
<dbReference type="PRINTS" id="PR00260">
    <property type="entry name" value="CHEMTRNSDUCR"/>
</dbReference>
<name>A0A1H6FCP0_9GAMM</name>
<evidence type="ECO:0000259" key="7">
    <source>
        <dbReference type="PROSITE" id="PS50885"/>
    </source>
</evidence>
<dbReference type="GO" id="GO:0016020">
    <property type="term" value="C:membrane"/>
    <property type="evidence" value="ECO:0007669"/>
    <property type="project" value="UniProtKB-SubCell"/>
</dbReference>
<evidence type="ECO:0000256" key="1">
    <source>
        <dbReference type="ARBA" id="ARBA00004370"/>
    </source>
</evidence>
<keyword evidence="5" id="KW-0812">Transmembrane</keyword>
<dbReference type="Pfam" id="PF00015">
    <property type="entry name" value="MCPsignal"/>
    <property type="match status" value="1"/>
</dbReference>
<gene>
    <name evidence="8" type="primary">mcpC</name>
    <name evidence="8" type="ORF">MBHS_02957</name>
</gene>
<feature type="domain" description="HAMP" evidence="7">
    <location>
        <begin position="339"/>
        <end position="393"/>
    </location>
</feature>
<evidence type="ECO:0000259" key="6">
    <source>
        <dbReference type="PROSITE" id="PS50111"/>
    </source>
</evidence>
<dbReference type="PANTHER" id="PTHR32089">
    <property type="entry name" value="METHYL-ACCEPTING CHEMOTAXIS PROTEIN MCPB"/>
    <property type="match status" value="1"/>
</dbReference>
<evidence type="ECO:0000256" key="5">
    <source>
        <dbReference type="SAM" id="Phobius"/>
    </source>
</evidence>
<evidence type="ECO:0000256" key="3">
    <source>
        <dbReference type="ARBA" id="ARBA00029447"/>
    </source>
</evidence>
<dbReference type="Proteomes" id="UP000236724">
    <property type="component" value="Unassembled WGS sequence"/>
</dbReference>
<evidence type="ECO:0000313" key="9">
    <source>
        <dbReference type="Proteomes" id="UP000236724"/>
    </source>
</evidence>
<keyword evidence="9" id="KW-1185">Reference proteome</keyword>
<dbReference type="GO" id="GO:0004888">
    <property type="term" value="F:transmembrane signaling receptor activity"/>
    <property type="evidence" value="ECO:0007669"/>
    <property type="project" value="InterPro"/>
</dbReference>
<dbReference type="SUPFAM" id="SSF58104">
    <property type="entry name" value="Methyl-accepting chemotaxis protein (MCP) signaling domain"/>
    <property type="match status" value="1"/>
</dbReference>
<comment type="subcellular location">
    <subcellularLocation>
        <location evidence="1">Membrane</location>
    </subcellularLocation>
</comment>
<dbReference type="PROSITE" id="PS50885">
    <property type="entry name" value="HAMP"/>
    <property type="match status" value="1"/>
</dbReference>
<dbReference type="GO" id="GO:0007165">
    <property type="term" value="P:signal transduction"/>
    <property type="evidence" value="ECO:0007669"/>
    <property type="project" value="UniProtKB-KW"/>
</dbReference>
<keyword evidence="2 4" id="KW-0807">Transducer</keyword>
<evidence type="ECO:0000313" key="8">
    <source>
        <dbReference type="EMBL" id="SEH07089.1"/>
    </source>
</evidence>
<sequence>MAVFSLPNFTIRQKLWLGFSSFLFILLIAVLIAIIMISNFKQQFSEVVDNDLPMVQNTMLLANKMEQSLSLLEMFLLSRDVTFKQKYFDSKKELDTLLLELEQHPQTHINPEIRRLSKAISKQSELFYNKGQDIIALTEDDQKNYPALDYSQVHLNPGSLELLQSISNLLQEDMDNMGTVKILYQMRHTWSQIVNELRGFLAHRGVATFSNIDAYYRVFLTYEAKLIAALGDDINFVQGEELKQIQKTRIQYMENLQQVRELHSSPQWRQDAYLLHTQVAPLLENIRYTINQLGKYEQQKMKNNNQDLLTWLNTLTSLSILAILAMLLLSALGSRRLVKSITTPLFRAVRVAEQVSEGDLRIHLKANEVQKDETGRMLQAMQIMVQHLSELVAHLQASGAQLSAATGQIAVTAREQEATVTEQAATANEIMSTATMISKSTRDLAYTMNEVTELAQNTSESAEAGHADLLRMEQSMHKMLDATDIINAKLELVQEKADNIGTVVTTITKIADQTNLLSLNAAIEAEKAGDYGLGFSVVAAEIRRLADQTAEATWDIEQIVKEMQSAVSGGVQGMAQFSSQIRHEVKGIDQVSQQLADIIERMKSLLPHFQTVREGMQGQTLSADEISDAISELNDSVRQTADSLSHSNQALQQLDQTAHDLHEGISIFKL</sequence>
<organism evidence="8 9">
    <name type="scientific">Candidatus Venteria ishoeyi</name>
    <dbReference type="NCBI Taxonomy" id="1899563"/>
    <lineage>
        <taxon>Bacteria</taxon>
        <taxon>Pseudomonadati</taxon>
        <taxon>Pseudomonadota</taxon>
        <taxon>Gammaproteobacteria</taxon>
        <taxon>Thiotrichales</taxon>
        <taxon>Thiotrichaceae</taxon>
        <taxon>Venteria</taxon>
    </lineage>
</organism>
<dbReference type="InterPro" id="IPR003660">
    <property type="entry name" value="HAMP_dom"/>
</dbReference>
<evidence type="ECO:0000256" key="2">
    <source>
        <dbReference type="ARBA" id="ARBA00023224"/>
    </source>
</evidence>
<dbReference type="SMART" id="SM00283">
    <property type="entry name" value="MA"/>
    <property type="match status" value="1"/>
</dbReference>
<dbReference type="Pfam" id="PF00672">
    <property type="entry name" value="HAMP"/>
    <property type="match status" value="1"/>
</dbReference>
<dbReference type="SMART" id="SM00304">
    <property type="entry name" value="HAMP"/>
    <property type="match status" value="2"/>
</dbReference>
<feature type="domain" description="Methyl-accepting transducer" evidence="6">
    <location>
        <begin position="398"/>
        <end position="634"/>
    </location>
</feature>
<dbReference type="OrthoDB" id="5620315at2"/>
<accession>A0A1H6FCP0</accession>
<dbReference type="PROSITE" id="PS50111">
    <property type="entry name" value="CHEMOTAXIS_TRANSDUC_2"/>
    <property type="match status" value="1"/>
</dbReference>
<dbReference type="InterPro" id="IPR004089">
    <property type="entry name" value="MCPsignal_dom"/>
</dbReference>
<proteinExistence type="inferred from homology"/>